<dbReference type="STRING" id="157910.SAMN05445850_6903"/>
<sequence length="199" mass="21676">MSPVVVTLLVLLGVGLLLALRLMGIYNGLVVARNRFANAFAQIDVQLKRRYELIPNLVEAVKGYMGHERETLDAVIKARNSAMAAEQKVAANPSDPAAIKGFNEAEAQLGGILGRLFALSEAYPDLKANQNMLALQEELSSTENKIGFARQAFNDAATDYNNQREVFPAVMVAGMFGFKEASLLETTEAERAAPKVSFR</sequence>
<evidence type="ECO:0000313" key="7">
    <source>
        <dbReference type="Proteomes" id="UP000199365"/>
    </source>
</evidence>
<gene>
    <name evidence="6" type="ORF">SAMN05445850_6903</name>
</gene>
<dbReference type="SUPFAM" id="SSF140478">
    <property type="entry name" value="LemA-like"/>
    <property type="match status" value="1"/>
</dbReference>
<dbReference type="Proteomes" id="UP000199365">
    <property type="component" value="Unassembled WGS sequence"/>
</dbReference>
<evidence type="ECO:0000256" key="3">
    <source>
        <dbReference type="ARBA" id="ARBA00022692"/>
    </source>
</evidence>
<accession>A0A1H1KBB4</accession>
<protein>
    <submittedName>
        <fullName evidence="6">LemA protein</fullName>
    </submittedName>
</protein>
<evidence type="ECO:0000313" key="6">
    <source>
        <dbReference type="EMBL" id="SDR59628.1"/>
    </source>
</evidence>
<comment type="similarity">
    <text evidence="2">Belongs to the LemA family.</text>
</comment>
<dbReference type="GO" id="GO:0016020">
    <property type="term" value="C:membrane"/>
    <property type="evidence" value="ECO:0007669"/>
    <property type="project" value="UniProtKB-SubCell"/>
</dbReference>
<dbReference type="AlphaFoldDB" id="A0A1H1KBB4"/>
<keyword evidence="5" id="KW-0472">Membrane</keyword>
<dbReference type="PANTHER" id="PTHR34478:SF1">
    <property type="entry name" value="PROTEIN LEMA"/>
    <property type="match status" value="1"/>
</dbReference>
<evidence type="ECO:0000256" key="4">
    <source>
        <dbReference type="ARBA" id="ARBA00022989"/>
    </source>
</evidence>
<keyword evidence="7" id="KW-1185">Reference proteome</keyword>
<reference evidence="7" key="1">
    <citation type="submission" date="2016-10" db="EMBL/GenBank/DDBJ databases">
        <authorList>
            <person name="Varghese N."/>
            <person name="Submissions S."/>
        </authorList>
    </citation>
    <scope>NUCLEOTIDE SEQUENCE [LARGE SCALE GENOMIC DNA]</scope>
    <source>
        <strain evidence="7">DUS833</strain>
    </source>
</reference>
<dbReference type="PANTHER" id="PTHR34478">
    <property type="entry name" value="PROTEIN LEMA"/>
    <property type="match status" value="1"/>
</dbReference>
<dbReference type="Pfam" id="PF04011">
    <property type="entry name" value="LemA"/>
    <property type="match status" value="1"/>
</dbReference>
<evidence type="ECO:0000256" key="1">
    <source>
        <dbReference type="ARBA" id="ARBA00004167"/>
    </source>
</evidence>
<comment type="subcellular location">
    <subcellularLocation>
        <location evidence="1">Membrane</location>
        <topology evidence="1">Single-pass membrane protein</topology>
    </subcellularLocation>
</comment>
<organism evidence="6 7">
    <name type="scientific">Paraburkholderia tuberum</name>
    <dbReference type="NCBI Taxonomy" id="157910"/>
    <lineage>
        <taxon>Bacteria</taxon>
        <taxon>Pseudomonadati</taxon>
        <taxon>Pseudomonadota</taxon>
        <taxon>Betaproteobacteria</taxon>
        <taxon>Burkholderiales</taxon>
        <taxon>Burkholderiaceae</taxon>
        <taxon>Paraburkholderia</taxon>
    </lineage>
</organism>
<dbReference type="InterPro" id="IPR007156">
    <property type="entry name" value="MamQ_LemA"/>
</dbReference>
<name>A0A1H1KBB4_9BURK</name>
<dbReference type="RefSeq" id="WP_090811154.1">
    <property type="nucleotide sequence ID" value="NZ_FNKX01000003.1"/>
</dbReference>
<evidence type="ECO:0000256" key="2">
    <source>
        <dbReference type="ARBA" id="ARBA00008854"/>
    </source>
</evidence>
<dbReference type="EMBL" id="FNKX01000003">
    <property type="protein sequence ID" value="SDR59628.1"/>
    <property type="molecule type" value="Genomic_DNA"/>
</dbReference>
<dbReference type="InterPro" id="IPR023353">
    <property type="entry name" value="LemA-like_dom_sf"/>
</dbReference>
<evidence type="ECO:0000256" key="5">
    <source>
        <dbReference type="ARBA" id="ARBA00023136"/>
    </source>
</evidence>
<keyword evidence="4" id="KW-1133">Transmembrane helix</keyword>
<proteinExistence type="inferred from homology"/>
<keyword evidence="3" id="KW-0812">Transmembrane</keyword>
<dbReference type="Gene3D" id="1.20.1440.20">
    <property type="entry name" value="LemA-like domain"/>
    <property type="match status" value="1"/>
</dbReference>